<evidence type="ECO:0000256" key="1">
    <source>
        <dbReference type="SAM" id="MobiDB-lite"/>
    </source>
</evidence>
<accession>A0AAW3UYT9</accession>
<organism evidence="2 3">
    <name type="scientific">Paraburkholderia fungorum</name>
    <dbReference type="NCBI Taxonomy" id="134537"/>
    <lineage>
        <taxon>Bacteria</taxon>
        <taxon>Pseudomonadati</taxon>
        <taxon>Pseudomonadota</taxon>
        <taxon>Betaproteobacteria</taxon>
        <taxon>Burkholderiales</taxon>
        <taxon>Burkholderiaceae</taxon>
        <taxon>Paraburkholderia</taxon>
    </lineage>
</organism>
<comment type="caution">
    <text evidence="2">The sequence shown here is derived from an EMBL/GenBank/DDBJ whole genome shotgun (WGS) entry which is preliminary data.</text>
</comment>
<dbReference type="AlphaFoldDB" id="A0AAW3UYT9"/>
<reference evidence="2 3" key="1">
    <citation type="submission" date="2020-08" db="EMBL/GenBank/DDBJ databases">
        <title>Genomic Encyclopedia of Type Strains, Phase IV (KMG-V): Genome sequencing to study the core and pangenomes of soil and plant-associated prokaryotes.</title>
        <authorList>
            <person name="Whitman W."/>
        </authorList>
    </citation>
    <scope>NUCLEOTIDE SEQUENCE [LARGE SCALE GENOMIC DNA]</scope>
    <source>
        <strain evidence="2 3">SEMIA 4013</strain>
    </source>
</reference>
<name>A0AAW3UYT9_9BURK</name>
<dbReference type="RefSeq" id="WP_063607667.1">
    <property type="nucleotide sequence ID" value="NZ_CP099647.1"/>
</dbReference>
<evidence type="ECO:0000313" key="2">
    <source>
        <dbReference type="EMBL" id="MBB6203426.1"/>
    </source>
</evidence>
<protein>
    <submittedName>
        <fullName evidence="2">Uncharacterized protein</fullName>
    </submittedName>
</protein>
<dbReference type="Proteomes" id="UP000518681">
    <property type="component" value="Unassembled WGS sequence"/>
</dbReference>
<evidence type="ECO:0000313" key="3">
    <source>
        <dbReference type="Proteomes" id="UP000518681"/>
    </source>
</evidence>
<feature type="region of interest" description="Disordered" evidence="1">
    <location>
        <begin position="68"/>
        <end position="106"/>
    </location>
</feature>
<dbReference type="EMBL" id="JACIIK010000007">
    <property type="protein sequence ID" value="MBB6203426.1"/>
    <property type="molecule type" value="Genomic_DNA"/>
</dbReference>
<proteinExistence type="predicted"/>
<gene>
    <name evidence="2" type="ORF">GGD69_004304</name>
</gene>
<feature type="compositionally biased region" description="Basic and acidic residues" evidence="1">
    <location>
        <begin position="74"/>
        <end position="87"/>
    </location>
</feature>
<sequence length="106" mass="11964">MYVVELARGGSHIASTLTEATLQTAVAEVVNEFLQQHGKERLSVFRELLADRLDERQRPEAASAVRRFGMADNRASEERHSLQDERRALRHTLPAKPKAVAKTRDT</sequence>